<feature type="domain" description="Ancillary SecYEG translocon subunit/Cell division coordinator CpoB TPR" evidence="11">
    <location>
        <begin position="16"/>
        <end position="206"/>
    </location>
</feature>
<dbReference type="PROSITE" id="PS50005">
    <property type="entry name" value="TPR"/>
    <property type="match status" value="1"/>
</dbReference>
<dbReference type="AlphaFoldDB" id="A0A7D7N5S2"/>
<dbReference type="PANTHER" id="PTHR38035">
    <property type="entry name" value="UPF0070 PROTEIN YFGM"/>
    <property type="match status" value="1"/>
</dbReference>
<sequence>MAVYDLKDQEEIENFKHFWRSWGRWLFAVLAAAALAYLGWVVYQSYQNGKNSEAVALFDDWAQKYQAGQHGQSAEVLVKLQSEYPATVSAAQATLMQAGYAYGQARYDEAAGHLNWVLKYQDEPLIRALAIQRLATVQLQQQQYDAALATLAQPVDAAFEAQILETKGDVYLAQGKPEEAVAAYRQALEKLPETSPARELLKLKAEQAI</sequence>
<dbReference type="InterPro" id="IPR011990">
    <property type="entry name" value="TPR-like_helical_dom_sf"/>
</dbReference>
<dbReference type="Pfam" id="PF09976">
    <property type="entry name" value="TPR_21"/>
    <property type="match status" value="1"/>
</dbReference>
<evidence type="ECO:0000256" key="1">
    <source>
        <dbReference type="ARBA" id="ARBA00004401"/>
    </source>
</evidence>
<evidence type="ECO:0000256" key="9">
    <source>
        <dbReference type="PROSITE-ProRule" id="PRU00339"/>
    </source>
</evidence>
<comment type="similarity">
    <text evidence="7">Belongs to the YfgM family.</text>
</comment>
<dbReference type="SMART" id="SM00028">
    <property type="entry name" value="TPR"/>
    <property type="match status" value="2"/>
</dbReference>
<evidence type="ECO:0000259" key="11">
    <source>
        <dbReference type="Pfam" id="PF09976"/>
    </source>
</evidence>
<keyword evidence="4 10" id="KW-1133">Transmembrane helix</keyword>
<evidence type="ECO:0000256" key="8">
    <source>
        <dbReference type="ARBA" id="ARBA00024235"/>
    </source>
</evidence>
<dbReference type="Proteomes" id="UP000514752">
    <property type="component" value="Chromosome"/>
</dbReference>
<dbReference type="SUPFAM" id="SSF48452">
    <property type="entry name" value="TPR-like"/>
    <property type="match status" value="1"/>
</dbReference>
<dbReference type="InterPro" id="IPR019734">
    <property type="entry name" value="TPR_rpt"/>
</dbReference>
<dbReference type="PIRSF" id="PIRSF006170">
    <property type="entry name" value="YfgM"/>
    <property type="match status" value="1"/>
</dbReference>
<dbReference type="InterPro" id="IPR026039">
    <property type="entry name" value="YfgM"/>
</dbReference>
<dbReference type="GO" id="GO:0044877">
    <property type="term" value="F:protein-containing complex binding"/>
    <property type="evidence" value="ECO:0007669"/>
    <property type="project" value="InterPro"/>
</dbReference>
<proteinExistence type="inferred from homology"/>
<keyword evidence="6" id="KW-0143">Chaperone</keyword>
<evidence type="ECO:0000256" key="10">
    <source>
        <dbReference type="SAM" id="Phobius"/>
    </source>
</evidence>
<dbReference type="GO" id="GO:0005886">
    <property type="term" value="C:plasma membrane"/>
    <property type="evidence" value="ECO:0007669"/>
    <property type="project" value="UniProtKB-SubCell"/>
</dbReference>
<dbReference type="KEGG" id="nsg:H3L94_01810"/>
<feature type="transmembrane region" description="Helical" evidence="10">
    <location>
        <begin position="25"/>
        <end position="43"/>
    </location>
</feature>
<name>A0A7D7N5S2_9NEIS</name>
<keyword evidence="9" id="KW-0802">TPR repeat</keyword>
<comment type="subcellular location">
    <subcellularLocation>
        <location evidence="1">Cell membrane</location>
        <topology evidence="1">Single-pass type II membrane protein</topology>
    </subcellularLocation>
</comment>
<evidence type="ECO:0000256" key="2">
    <source>
        <dbReference type="ARBA" id="ARBA00022475"/>
    </source>
</evidence>
<keyword evidence="2" id="KW-1003">Cell membrane</keyword>
<evidence type="ECO:0000313" key="12">
    <source>
        <dbReference type="EMBL" id="QMT40820.1"/>
    </source>
</evidence>
<reference evidence="12 13" key="1">
    <citation type="submission" date="2020-07" db="EMBL/GenBank/DDBJ databases">
        <title>Genomic diversity of species in the Neisseriaceae family.</title>
        <authorList>
            <person name="Vincent A.T."/>
            <person name="Bernet E."/>
            <person name="Veyrier F.J."/>
        </authorList>
    </citation>
    <scope>NUCLEOTIDE SEQUENCE [LARGE SCALE GENOMIC DNA]</scope>
    <source>
        <strain evidence="12 13">DSM 22244</strain>
    </source>
</reference>
<accession>A0A7D7N5S2</accession>
<gene>
    <name evidence="12" type="ORF">H3L94_01810</name>
</gene>
<evidence type="ECO:0000313" key="13">
    <source>
        <dbReference type="Proteomes" id="UP000514752"/>
    </source>
</evidence>
<protein>
    <recommendedName>
        <fullName evidence="8">Ancillary SecYEG translocon subunit</fullName>
    </recommendedName>
</protein>
<evidence type="ECO:0000256" key="4">
    <source>
        <dbReference type="ARBA" id="ARBA00022989"/>
    </source>
</evidence>
<evidence type="ECO:0000256" key="5">
    <source>
        <dbReference type="ARBA" id="ARBA00023136"/>
    </source>
</evidence>
<dbReference type="PANTHER" id="PTHR38035:SF1">
    <property type="entry name" value="ANCILLARY SECYEG TRANSLOCON SUBUNIT"/>
    <property type="match status" value="1"/>
</dbReference>
<evidence type="ECO:0000256" key="3">
    <source>
        <dbReference type="ARBA" id="ARBA00022692"/>
    </source>
</evidence>
<dbReference type="InterPro" id="IPR018704">
    <property type="entry name" value="SecYEG/CpoB_TPR"/>
</dbReference>
<keyword evidence="5 10" id="KW-0472">Membrane</keyword>
<evidence type="ECO:0000256" key="6">
    <source>
        <dbReference type="ARBA" id="ARBA00023186"/>
    </source>
</evidence>
<keyword evidence="3 10" id="KW-0812">Transmembrane</keyword>
<dbReference type="EMBL" id="CP059567">
    <property type="protein sequence ID" value="QMT40820.1"/>
    <property type="molecule type" value="Genomic_DNA"/>
</dbReference>
<dbReference type="RefSeq" id="WP_182122423.1">
    <property type="nucleotide sequence ID" value="NZ_CP059567.1"/>
</dbReference>
<feature type="repeat" description="TPR" evidence="9">
    <location>
        <begin position="161"/>
        <end position="194"/>
    </location>
</feature>
<dbReference type="Gene3D" id="1.25.40.10">
    <property type="entry name" value="Tetratricopeptide repeat domain"/>
    <property type="match status" value="2"/>
</dbReference>
<organism evidence="12 13">
    <name type="scientific">Neisseria shayeganii</name>
    <dbReference type="NCBI Taxonomy" id="607712"/>
    <lineage>
        <taxon>Bacteria</taxon>
        <taxon>Pseudomonadati</taxon>
        <taxon>Pseudomonadota</taxon>
        <taxon>Betaproteobacteria</taxon>
        <taxon>Neisseriales</taxon>
        <taxon>Neisseriaceae</taxon>
        <taxon>Neisseria</taxon>
    </lineage>
</organism>
<evidence type="ECO:0000256" key="7">
    <source>
        <dbReference type="ARBA" id="ARBA00024197"/>
    </source>
</evidence>